<accession>A0ABQ5MFR2</accession>
<feature type="transmembrane region" description="Helical" evidence="1">
    <location>
        <begin position="172"/>
        <end position="189"/>
    </location>
</feature>
<organism evidence="2 3">
    <name type="scientific">Neptunitalea lumnitzerae</name>
    <dbReference type="NCBI Taxonomy" id="2965509"/>
    <lineage>
        <taxon>Bacteria</taxon>
        <taxon>Pseudomonadati</taxon>
        <taxon>Bacteroidota</taxon>
        <taxon>Flavobacteriia</taxon>
        <taxon>Flavobacteriales</taxon>
        <taxon>Flavobacteriaceae</taxon>
        <taxon>Neptunitalea</taxon>
    </lineage>
</organism>
<gene>
    <name evidence="2" type="ORF">Y10_06290</name>
</gene>
<evidence type="ECO:0008006" key="4">
    <source>
        <dbReference type="Google" id="ProtNLM"/>
    </source>
</evidence>
<dbReference type="EMBL" id="BRVO01000001">
    <property type="protein sequence ID" value="GLB48261.1"/>
    <property type="molecule type" value="Genomic_DNA"/>
</dbReference>
<dbReference type="Proteomes" id="UP001143543">
    <property type="component" value="Unassembled WGS sequence"/>
</dbReference>
<evidence type="ECO:0000256" key="1">
    <source>
        <dbReference type="SAM" id="Phobius"/>
    </source>
</evidence>
<keyword evidence="3" id="KW-1185">Reference proteome</keyword>
<protein>
    <recommendedName>
        <fullName evidence="4">HupE / UreJ protein</fullName>
    </recommendedName>
</protein>
<name>A0ABQ5MFR2_9FLAO</name>
<feature type="transmembrane region" description="Helical" evidence="1">
    <location>
        <begin position="139"/>
        <end position="160"/>
    </location>
</feature>
<comment type="caution">
    <text evidence="2">The sequence shown here is derived from an EMBL/GenBank/DDBJ whole genome shotgun (WGS) entry which is preliminary data.</text>
</comment>
<feature type="transmembrane region" description="Helical" evidence="1">
    <location>
        <begin position="20"/>
        <end position="36"/>
    </location>
</feature>
<dbReference type="RefSeq" id="WP_281763913.1">
    <property type="nucleotide sequence ID" value="NZ_BRVO01000001.1"/>
</dbReference>
<keyword evidence="1" id="KW-0472">Membrane</keyword>
<keyword evidence="1" id="KW-0812">Transmembrane</keyword>
<dbReference type="Pfam" id="PF13795">
    <property type="entry name" value="HupE_UreJ_2"/>
    <property type="match status" value="1"/>
</dbReference>
<feature type="transmembrane region" description="Helical" evidence="1">
    <location>
        <begin position="43"/>
        <end position="65"/>
    </location>
</feature>
<sequence length="194" mass="21943">MDQFLFYLQLGFNHVLDIQAYDHVLFFAALVVPYLFKDWKRVLLLVTLFTIGHTLTLILAVYNFINVNGAYVEFLIPITIFITALYNVFTAGKSVSSNKINLVVFTSLFFGLIHGLGFSRYFKQIVAGDSAKLVKSLEFALGVEAAQIIVAFAILLLGVLVQTIFRFNRRDWVMVLSSIIIGMVIPMLINTYPF</sequence>
<evidence type="ECO:0000313" key="2">
    <source>
        <dbReference type="EMBL" id="GLB48261.1"/>
    </source>
</evidence>
<feature type="transmembrane region" description="Helical" evidence="1">
    <location>
        <begin position="101"/>
        <end position="119"/>
    </location>
</feature>
<evidence type="ECO:0000313" key="3">
    <source>
        <dbReference type="Proteomes" id="UP001143543"/>
    </source>
</evidence>
<dbReference type="InterPro" id="IPR032809">
    <property type="entry name" value="Put_HupE_UreJ"/>
</dbReference>
<proteinExistence type="predicted"/>
<keyword evidence="1" id="KW-1133">Transmembrane helix</keyword>
<feature type="transmembrane region" description="Helical" evidence="1">
    <location>
        <begin position="71"/>
        <end position="89"/>
    </location>
</feature>
<reference evidence="2" key="1">
    <citation type="submission" date="2022-07" db="EMBL/GenBank/DDBJ databases">
        <title>Taxonomy of Novel Oxalotrophic and Methylotrophic Bacteria.</title>
        <authorList>
            <person name="Sahin N."/>
            <person name="Tani A."/>
        </authorList>
    </citation>
    <scope>NUCLEOTIDE SEQUENCE</scope>
    <source>
        <strain evidence="2">Y10</strain>
    </source>
</reference>